<keyword evidence="2" id="KW-1185">Reference proteome</keyword>
<sequence length="245" mass="29451">MDFFTNAIILLSLLLICQWTSAKYDCENIKHKKARDSFLDTPKLQIIKNLFQQEDKKLQPTKTPLKEFEDAFKQTINFNYKDNKQIASYFVDEELPDSYSTILYHYEYKNFWKYVLHCEERGEKKKDEISTRFEEKEEDEDEGKKLSLNLVSARAGYSYLKLSYLRQMMEGFFRDIDYRYQLNPKYTKIVVQLEVKKDDEEAIDLYTKCGFIKTLQNVKENIIMKKIVQKKTKETQREITRHCKP</sequence>
<protein>
    <submittedName>
        <fullName evidence="3">Uncharacterized protein</fullName>
    </submittedName>
</protein>
<feature type="signal peptide" evidence="1">
    <location>
        <begin position="1"/>
        <end position="22"/>
    </location>
</feature>
<proteinExistence type="predicted"/>
<dbReference type="AlphaFoldDB" id="A0A915E453"/>
<evidence type="ECO:0000256" key="1">
    <source>
        <dbReference type="SAM" id="SignalP"/>
    </source>
</evidence>
<organism evidence="2 3">
    <name type="scientific">Ditylenchus dipsaci</name>
    <dbReference type="NCBI Taxonomy" id="166011"/>
    <lineage>
        <taxon>Eukaryota</taxon>
        <taxon>Metazoa</taxon>
        <taxon>Ecdysozoa</taxon>
        <taxon>Nematoda</taxon>
        <taxon>Chromadorea</taxon>
        <taxon>Rhabditida</taxon>
        <taxon>Tylenchina</taxon>
        <taxon>Tylenchomorpha</taxon>
        <taxon>Sphaerularioidea</taxon>
        <taxon>Anguinidae</taxon>
        <taxon>Anguininae</taxon>
        <taxon>Ditylenchus</taxon>
    </lineage>
</organism>
<dbReference type="Proteomes" id="UP000887574">
    <property type="component" value="Unplaced"/>
</dbReference>
<dbReference type="Gene3D" id="3.40.630.30">
    <property type="match status" value="1"/>
</dbReference>
<reference evidence="3" key="1">
    <citation type="submission" date="2022-11" db="UniProtKB">
        <authorList>
            <consortium name="WormBaseParasite"/>
        </authorList>
    </citation>
    <scope>IDENTIFICATION</scope>
</reference>
<keyword evidence="1" id="KW-0732">Signal</keyword>
<feature type="chain" id="PRO_5037459590" evidence="1">
    <location>
        <begin position="23"/>
        <end position="245"/>
    </location>
</feature>
<evidence type="ECO:0000313" key="2">
    <source>
        <dbReference type="Proteomes" id="UP000887574"/>
    </source>
</evidence>
<dbReference type="WBParaSite" id="jg26769">
    <property type="protein sequence ID" value="jg26769"/>
    <property type="gene ID" value="jg26769"/>
</dbReference>
<accession>A0A915E453</accession>
<name>A0A915E453_9BILA</name>
<evidence type="ECO:0000313" key="3">
    <source>
        <dbReference type="WBParaSite" id="jg26769"/>
    </source>
</evidence>